<dbReference type="Pfam" id="PF00535">
    <property type="entry name" value="Glycos_transf_2"/>
    <property type="match status" value="1"/>
</dbReference>
<dbReference type="EMBL" id="UGQL01000002">
    <property type="protein sequence ID" value="STZ69936.1"/>
    <property type="molecule type" value="Genomic_DNA"/>
</dbReference>
<organism evidence="2 3">
    <name type="scientific">Myroides odoratus</name>
    <name type="common">Flavobacterium odoratum</name>
    <dbReference type="NCBI Taxonomy" id="256"/>
    <lineage>
        <taxon>Bacteria</taxon>
        <taxon>Pseudomonadati</taxon>
        <taxon>Bacteroidota</taxon>
        <taxon>Flavobacteriia</taxon>
        <taxon>Flavobacteriales</taxon>
        <taxon>Flavobacteriaceae</taxon>
        <taxon>Myroides</taxon>
    </lineage>
</organism>
<reference evidence="2 3" key="1">
    <citation type="submission" date="2018-06" db="EMBL/GenBank/DDBJ databases">
        <authorList>
            <consortium name="Pathogen Informatics"/>
            <person name="Doyle S."/>
        </authorList>
    </citation>
    <scope>NUCLEOTIDE SEQUENCE [LARGE SCALE GENOMIC DNA]</scope>
    <source>
        <strain evidence="2 3">NCTC11179</strain>
    </source>
</reference>
<feature type="domain" description="Glycosyltransferase 2-like" evidence="1">
    <location>
        <begin position="4"/>
        <end position="163"/>
    </location>
</feature>
<keyword evidence="2" id="KW-0328">Glycosyltransferase</keyword>
<dbReference type="Proteomes" id="UP000255024">
    <property type="component" value="Unassembled WGS sequence"/>
</dbReference>
<dbReference type="PANTHER" id="PTHR43179">
    <property type="entry name" value="RHAMNOSYLTRANSFERASE WBBL"/>
    <property type="match status" value="1"/>
</dbReference>
<dbReference type="PANTHER" id="PTHR43179:SF7">
    <property type="entry name" value="RHAMNOSYLTRANSFERASE WBBL"/>
    <property type="match status" value="1"/>
</dbReference>
<dbReference type="AlphaFoldDB" id="A0A378U479"/>
<evidence type="ECO:0000313" key="2">
    <source>
        <dbReference type="EMBL" id="STZ69936.1"/>
    </source>
</evidence>
<keyword evidence="3" id="KW-1185">Reference proteome</keyword>
<evidence type="ECO:0000313" key="3">
    <source>
        <dbReference type="Proteomes" id="UP000255024"/>
    </source>
</evidence>
<sequence length="389" mass="44904">MQLSIIILNYNVRYFLEQCIKSVQSAIEGIEAEIIVVDNNSQDDSAEMMETLFPGMLYLANKENLGFPKGNNIGVKHAKGKYICILNPDTVVAEDTFHQLIALFERKEKLGIVGCRLIDGRGKFLPESKRGIPTYWRSLMKVTGFYKLFPSRSFANGYYASHLPQHQNGTVEILVGAFMFMTRALYEELGGFDERFFMYVEDTDLSYSSLKLGYENYYLADTAVIHYKGESTNKDIEYVKRFHHGTQIFYEKHFRKSYIFEVMMRMVTLTFLFAKQKKKSPVLDVVAATWVISQSKTLKRQIETALQKSIHQIENLDQLQEKVNQIGERNGDLIEIIFDGDYLTNKEIITFMRENYRSEIIYKIKPVNSLFLIGSNDSNTKGSVIILEE</sequence>
<dbReference type="EC" id="2.4.-.-" evidence="2"/>
<accession>A0A378U479</accession>
<protein>
    <submittedName>
        <fullName evidence="2">dTDP-Rha:alpha-D-GlcNAc-pyrophosphate polyprenol, alpha-3-L-rhamnosyltransferase</fullName>
        <ecNumber evidence="2">2.4.-.-</ecNumber>
    </submittedName>
</protein>
<gene>
    <name evidence="2" type="primary">wbbL_2</name>
    <name evidence="2" type="ORF">NCTC11179_03461</name>
</gene>
<proteinExistence type="predicted"/>
<dbReference type="InterPro" id="IPR001173">
    <property type="entry name" value="Glyco_trans_2-like"/>
</dbReference>
<dbReference type="SUPFAM" id="SSF53448">
    <property type="entry name" value="Nucleotide-diphospho-sugar transferases"/>
    <property type="match status" value="1"/>
</dbReference>
<evidence type="ECO:0000259" key="1">
    <source>
        <dbReference type="Pfam" id="PF00535"/>
    </source>
</evidence>
<dbReference type="RefSeq" id="WP_115092539.1">
    <property type="nucleotide sequence ID" value="NZ_CP068107.1"/>
</dbReference>
<dbReference type="GO" id="GO:0016757">
    <property type="term" value="F:glycosyltransferase activity"/>
    <property type="evidence" value="ECO:0007669"/>
    <property type="project" value="UniProtKB-KW"/>
</dbReference>
<name>A0A378U479_MYROD</name>
<dbReference type="InterPro" id="IPR029044">
    <property type="entry name" value="Nucleotide-diphossugar_trans"/>
</dbReference>
<keyword evidence="2" id="KW-0808">Transferase</keyword>
<dbReference type="Gene3D" id="3.90.550.10">
    <property type="entry name" value="Spore Coat Polysaccharide Biosynthesis Protein SpsA, Chain A"/>
    <property type="match status" value="1"/>
</dbReference>
<dbReference type="CDD" id="cd04186">
    <property type="entry name" value="GT_2_like_c"/>
    <property type="match status" value="1"/>
</dbReference>